<accession>A0A419SVU0</accession>
<organism evidence="1 2">
    <name type="scientific">Lacrimispora algidixylanolytica</name>
    <dbReference type="NCBI Taxonomy" id="94868"/>
    <lineage>
        <taxon>Bacteria</taxon>
        <taxon>Bacillati</taxon>
        <taxon>Bacillota</taxon>
        <taxon>Clostridia</taxon>
        <taxon>Lachnospirales</taxon>
        <taxon>Lachnospiraceae</taxon>
        <taxon>Lacrimispora</taxon>
    </lineage>
</organism>
<keyword evidence="2" id="KW-1185">Reference proteome</keyword>
<name>A0A419SVU0_9FIRM</name>
<protein>
    <submittedName>
        <fullName evidence="1">Uncharacterized protein</fullName>
    </submittedName>
</protein>
<gene>
    <name evidence="1" type="ORF">BET01_08145</name>
</gene>
<dbReference type="EMBL" id="MCIA01000032">
    <property type="protein sequence ID" value="RKD29315.1"/>
    <property type="molecule type" value="Genomic_DNA"/>
</dbReference>
<dbReference type="AlphaFoldDB" id="A0A419SVU0"/>
<dbReference type="OrthoDB" id="1650869at2"/>
<evidence type="ECO:0000313" key="1">
    <source>
        <dbReference type="EMBL" id="RKD29315.1"/>
    </source>
</evidence>
<evidence type="ECO:0000313" key="2">
    <source>
        <dbReference type="Proteomes" id="UP000284277"/>
    </source>
</evidence>
<sequence length="129" mass="14820">MLTDDYATRMTNSAVGTLLKLIFNIELGKNEENAWKDETYLNLYHELTKMIDDGNINDAENKLFDLLDPANMEIFKLSLMFYYYMNDMDGAFLEKNDYTKLEITDGLRHVSGLYGYESMAGALFGHASE</sequence>
<proteinExistence type="predicted"/>
<dbReference type="InterPro" id="IPR045507">
    <property type="entry name" value="DUF6483"/>
</dbReference>
<dbReference type="Proteomes" id="UP000284277">
    <property type="component" value="Unassembled WGS sequence"/>
</dbReference>
<dbReference type="RefSeq" id="WP_120198149.1">
    <property type="nucleotide sequence ID" value="NZ_MCIA01000032.1"/>
</dbReference>
<dbReference type="Pfam" id="PF20092">
    <property type="entry name" value="DUF6483"/>
    <property type="match status" value="1"/>
</dbReference>
<reference evidence="1 2" key="1">
    <citation type="submission" date="2016-08" db="EMBL/GenBank/DDBJ databases">
        <title>A new outlook on sporulation: Clostridium algidixylanolyticum.</title>
        <authorList>
            <person name="Poppleton D.I."/>
            <person name="Gribaldo S."/>
        </authorList>
    </citation>
    <scope>NUCLEOTIDE SEQUENCE [LARGE SCALE GENOMIC DNA]</scope>
    <source>
        <strain evidence="1 2">SPL73</strain>
    </source>
</reference>
<comment type="caution">
    <text evidence="1">The sequence shown here is derived from an EMBL/GenBank/DDBJ whole genome shotgun (WGS) entry which is preliminary data.</text>
</comment>